<feature type="compositionally biased region" description="Low complexity" evidence="1">
    <location>
        <begin position="121"/>
        <end position="133"/>
    </location>
</feature>
<sequence>MSGFSLPADLRRRTRGDFAGAFFNKAQNVQIHNSSFNTIDNGTIIQDFTSQTTNINDSFNNRQTNWGPYGGGAYTPPFTPAPTPSPSPPAGGFQRTPGHTPPMNFPQSGRFFQEFPPGHPQHPQYRHQQQQQPNGGEGSRYPQSQSTTYNFGHVNATAGHWGGRDADDGDRPMPQAGAGPNQRPQQQPQQPGTLNFGHTQLRSNRVQPAGAGPTRRRGFAKRSAAPGDGIGGAYIVEIPEDPLPEPQARPSASSNTSSSSVSSSSSAYSAASLSSPATTPPASDEGTSGDLTQTVVPATAQDDSGIKLEAMEETAQVVIATTSAAQAQTGTLTASSEVPSSESASSVSAGTSAEVPLSTPLLDSILSRMADQAGADSATSDPAASTVDASTTATLLVPNCPTTPQAVKPGVDTTPTPDKKRKRDSFKALFKFGSLRSKMRKGASKAESEMSTSAA</sequence>
<feature type="region of interest" description="Disordered" evidence="1">
    <location>
        <begin position="62"/>
        <end position="308"/>
    </location>
</feature>
<gene>
    <name evidence="2" type="ORF">MCHLO_01021</name>
</gene>
<evidence type="ECO:0000313" key="3">
    <source>
        <dbReference type="Proteomes" id="UP000815677"/>
    </source>
</evidence>
<organism evidence="2 3">
    <name type="scientific">Mycena chlorophos</name>
    <name type="common">Agaric fungus</name>
    <name type="synonym">Agaricus chlorophos</name>
    <dbReference type="NCBI Taxonomy" id="658473"/>
    <lineage>
        <taxon>Eukaryota</taxon>
        <taxon>Fungi</taxon>
        <taxon>Dikarya</taxon>
        <taxon>Basidiomycota</taxon>
        <taxon>Agaricomycotina</taxon>
        <taxon>Agaricomycetes</taxon>
        <taxon>Agaricomycetidae</taxon>
        <taxon>Agaricales</taxon>
        <taxon>Marasmiineae</taxon>
        <taxon>Mycenaceae</taxon>
        <taxon>Mycena</taxon>
    </lineage>
</organism>
<accession>A0ABQ0KWL4</accession>
<feature type="compositionally biased region" description="Low complexity" evidence="1">
    <location>
        <begin position="373"/>
        <end position="394"/>
    </location>
</feature>
<feature type="region of interest" description="Disordered" evidence="1">
    <location>
        <begin position="326"/>
        <end position="354"/>
    </location>
</feature>
<dbReference type="EMBL" id="DF838854">
    <property type="protein sequence ID" value="GAT43334.1"/>
    <property type="molecule type" value="Genomic_DNA"/>
</dbReference>
<proteinExistence type="predicted"/>
<feature type="compositionally biased region" description="Low complexity" evidence="1">
    <location>
        <begin position="174"/>
        <end position="192"/>
    </location>
</feature>
<feature type="compositionally biased region" description="Low complexity" evidence="1">
    <location>
        <begin position="250"/>
        <end position="283"/>
    </location>
</feature>
<dbReference type="Proteomes" id="UP000815677">
    <property type="component" value="Unassembled WGS sequence"/>
</dbReference>
<protein>
    <submittedName>
        <fullName evidence="2">Uncharacterized protein</fullName>
    </submittedName>
</protein>
<feature type="compositionally biased region" description="Polar residues" evidence="1">
    <location>
        <begin position="285"/>
        <end position="296"/>
    </location>
</feature>
<evidence type="ECO:0000256" key="1">
    <source>
        <dbReference type="SAM" id="MobiDB-lite"/>
    </source>
</evidence>
<feature type="region of interest" description="Disordered" evidence="1">
    <location>
        <begin position="370"/>
        <end position="425"/>
    </location>
</feature>
<feature type="compositionally biased region" description="Polar residues" evidence="1">
    <location>
        <begin position="141"/>
        <end position="150"/>
    </location>
</feature>
<feature type="compositionally biased region" description="Polar residues" evidence="1">
    <location>
        <begin position="196"/>
        <end position="206"/>
    </location>
</feature>
<keyword evidence="3" id="KW-1185">Reference proteome</keyword>
<evidence type="ECO:0000313" key="2">
    <source>
        <dbReference type="EMBL" id="GAT43334.1"/>
    </source>
</evidence>
<feature type="compositionally biased region" description="Basic and acidic residues" evidence="1">
    <location>
        <begin position="162"/>
        <end position="171"/>
    </location>
</feature>
<feature type="compositionally biased region" description="Pro residues" evidence="1">
    <location>
        <begin position="77"/>
        <end position="89"/>
    </location>
</feature>
<name>A0ABQ0KWL4_MYCCL</name>
<reference evidence="2" key="1">
    <citation type="submission" date="2014-09" db="EMBL/GenBank/DDBJ databases">
        <title>Genome sequence of the luminous mushroom Mycena chlorophos for searching fungal bioluminescence genes.</title>
        <authorList>
            <person name="Tanaka Y."/>
            <person name="Kasuga D."/>
            <person name="Oba Y."/>
            <person name="Hase S."/>
            <person name="Sato K."/>
            <person name="Oba Y."/>
            <person name="Sakakibara Y."/>
        </authorList>
    </citation>
    <scope>NUCLEOTIDE SEQUENCE</scope>
</reference>